<dbReference type="InterPro" id="IPR036192">
    <property type="entry name" value="Cell_div_ZapA-like_sf"/>
</dbReference>
<evidence type="ECO:0000256" key="2">
    <source>
        <dbReference type="ARBA" id="ARBA00015195"/>
    </source>
</evidence>
<dbReference type="EMBL" id="JAERRA010000002">
    <property type="protein sequence ID" value="MBL0720738.1"/>
    <property type="molecule type" value="Genomic_DNA"/>
</dbReference>
<dbReference type="Gene3D" id="3.30.160.880">
    <property type="entry name" value="Cell division protein ZapA protomer, N-terminal domain"/>
    <property type="match status" value="1"/>
</dbReference>
<dbReference type="GO" id="GO:0030428">
    <property type="term" value="C:cell septum"/>
    <property type="evidence" value="ECO:0007669"/>
    <property type="project" value="TreeGrafter"/>
</dbReference>
<evidence type="ECO:0000256" key="7">
    <source>
        <dbReference type="ARBA" id="ARBA00024910"/>
    </source>
</evidence>
<comment type="function">
    <text evidence="7">Activator of cell division through the inhibition of FtsZ GTPase activity, therefore promoting FtsZ assembly into bundles of protofilaments necessary for the formation of the division Z ring. It is recruited early at mid-cell but it is not essential for cell division.</text>
</comment>
<dbReference type="Pfam" id="PF05164">
    <property type="entry name" value="ZapA"/>
    <property type="match status" value="1"/>
</dbReference>
<evidence type="ECO:0000313" key="10">
    <source>
        <dbReference type="EMBL" id="MBL0720738.1"/>
    </source>
</evidence>
<evidence type="ECO:0000256" key="5">
    <source>
        <dbReference type="ARBA" id="ARBA00023210"/>
    </source>
</evidence>
<dbReference type="GO" id="GO:0000921">
    <property type="term" value="P:septin ring assembly"/>
    <property type="evidence" value="ECO:0007669"/>
    <property type="project" value="TreeGrafter"/>
</dbReference>
<evidence type="ECO:0000256" key="1">
    <source>
        <dbReference type="ARBA" id="ARBA00004496"/>
    </source>
</evidence>
<dbReference type="InterPro" id="IPR007838">
    <property type="entry name" value="Cell_div_ZapA-like"/>
</dbReference>
<dbReference type="RefSeq" id="WP_201827408.1">
    <property type="nucleotide sequence ID" value="NZ_JAERRA010000002.1"/>
</dbReference>
<keyword evidence="4 10" id="KW-0132">Cell division</keyword>
<evidence type="ECO:0000256" key="9">
    <source>
        <dbReference type="ARBA" id="ARBA00033158"/>
    </source>
</evidence>
<accession>A0A9X1BSK6</accession>
<dbReference type="GO" id="GO:0043093">
    <property type="term" value="P:FtsZ-dependent cytokinesis"/>
    <property type="evidence" value="ECO:0007669"/>
    <property type="project" value="TreeGrafter"/>
</dbReference>
<dbReference type="GO" id="GO:0032153">
    <property type="term" value="C:cell division site"/>
    <property type="evidence" value="ECO:0007669"/>
    <property type="project" value="TreeGrafter"/>
</dbReference>
<comment type="caution">
    <text evidence="10">The sequence shown here is derived from an EMBL/GenBank/DDBJ whole genome shotgun (WGS) entry which is preliminary data.</text>
</comment>
<comment type="subcellular location">
    <subcellularLocation>
        <location evidence="1">Cytoplasm</location>
    </subcellularLocation>
</comment>
<keyword evidence="6" id="KW-0131">Cell cycle</keyword>
<keyword evidence="5" id="KW-0717">Septation</keyword>
<dbReference type="GO" id="GO:0000917">
    <property type="term" value="P:division septum assembly"/>
    <property type="evidence" value="ECO:0007669"/>
    <property type="project" value="UniProtKB-KW"/>
</dbReference>
<dbReference type="Proteomes" id="UP000643207">
    <property type="component" value="Unassembled WGS sequence"/>
</dbReference>
<comment type="subunit">
    <text evidence="8">Homodimer. Interacts with FtsZ.</text>
</comment>
<dbReference type="SUPFAM" id="SSF102829">
    <property type="entry name" value="Cell division protein ZapA-like"/>
    <property type="match status" value="1"/>
</dbReference>
<gene>
    <name evidence="10" type="ORF">JI742_12665</name>
</gene>
<reference evidence="10 11" key="1">
    <citation type="submission" date="2021-01" db="EMBL/GenBank/DDBJ databases">
        <title>Piscinibacter sp. Jin2 Genome sequencing and assembly.</title>
        <authorList>
            <person name="Kim I."/>
        </authorList>
    </citation>
    <scope>NUCLEOTIDE SEQUENCE [LARGE SCALE GENOMIC DNA]</scope>
    <source>
        <strain evidence="10 11">Jin2</strain>
    </source>
</reference>
<dbReference type="InterPro" id="IPR042233">
    <property type="entry name" value="Cell_div_ZapA_N"/>
</dbReference>
<keyword evidence="11" id="KW-1185">Reference proteome</keyword>
<sequence>MKQIEATILGQSYRLVCTDEGEAVLHAAVRAVDREMSLIHDAGRIRAREKIAVLAALNLASQKVEREQQAAEAQARPAPQAEAGAADAAVEARIRGLIDRIDSVLGEDGRLL</sequence>
<dbReference type="AlphaFoldDB" id="A0A9X1BSK6"/>
<organism evidence="10 11">
    <name type="scientific">Aquariibacter lacus</name>
    <dbReference type="NCBI Taxonomy" id="2801332"/>
    <lineage>
        <taxon>Bacteria</taxon>
        <taxon>Pseudomonadati</taxon>
        <taxon>Pseudomonadota</taxon>
        <taxon>Betaproteobacteria</taxon>
        <taxon>Burkholderiales</taxon>
        <taxon>Sphaerotilaceae</taxon>
        <taxon>Aquariibacter</taxon>
    </lineage>
</organism>
<dbReference type="GO" id="GO:0005829">
    <property type="term" value="C:cytosol"/>
    <property type="evidence" value="ECO:0007669"/>
    <property type="project" value="TreeGrafter"/>
</dbReference>
<evidence type="ECO:0000256" key="3">
    <source>
        <dbReference type="ARBA" id="ARBA00022490"/>
    </source>
</evidence>
<evidence type="ECO:0000256" key="8">
    <source>
        <dbReference type="ARBA" id="ARBA00026068"/>
    </source>
</evidence>
<protein>
    <recommendedName>
        <fullName evidence="2">Cell division protein ZapA</fullName>
    </recommendedName>
    <alternativeName>
        <fullName evidence="9">Z ring-associated protein ZapA</fullName>
    </alternativeName>
</protein>
<evidence type="ECO:0000256" key="4">
    <source>
        <dbReference type="ARBA" id="ARBA00022618"/>
    </source>
</evidence>
<evidence type="ECO:0000313" key="11">
    <source>
        <dbReference type="Proteomes" id="UP000643207"/>
    </source>
</evidence>
<proteinExistence type="predicted"/>
<dbReference type="PANTHER" id="PTHR34981">
    <property type="entry name" value="CELL DIVISION PROTEIN ZAPA"/>
    <property type="match status" value="1"/>
</dbReference>
<dbReference type="PANTHER" id="PTHR34981:SF1">
    <property type="entry name" value="CELL DIVISION PROTEIN ZAPA"/>
    <property type="match status" value="1"/>
</dbReference>
<evidence type="ECO:0000256" key="6">
    <source>
        <dbReference type="ARBA" id="ARBA00023306"/>
    </source>
</evidence>
<name>A0A9X1BSK6_9BURK</name>
<keyword evidence="3" id="KW-0963">Cytoplasm</keyword>
<dbReference type="Gene3D" id="1.20.5.50">
    <property type="match status" value="1"/>
</dbReference>